<feature type="domain" description="RING-type" evidence="12">
    <location>
        <begin position="1632"/>
        <end position="1854"/>
    </location>
</feature>
<dbReference type="SUPFAM" id="SSF57850">
    <property type="entry name" value="RING/U-box"/>
    <property type="match status" value="3"/>
</dbReference>
<evidence type="ECO:0000259" key="12">
    <source>
        <dbReference type="PROSITE" id="PS51873"/>
    </source>
</evidence>
<comment type="caution">
    <text evidence="13">The sequence shown here is derived from an EMBL/GenBank/DDBJ whole genome shotgun (WGS) entry which is preliminary data.</text>
</comment>
<evidence type="ECO:0000313" key="14">
    <source>
        <dbReference type="Proteomes" id="UP000271974"/>
    </source>
</evidence>
<dbReference type="InterPro" id="IPR044066">
    <property type="entry name" value="TRIAD_supradom"/>
</dbReference>
<dbReference type="CDD" id="cd20337">
    <property type="entry name" value="BRcat_RBR_HOIP"/>
    <property type="match status" value="1"/>
</dbReference>
<comment type="similarity">
    <text evidence="2">Belongs to the RBR family.</text>
</comment>
<feature type="compositionally biased region" description="Acidic residues" evidence="11">
    <location>
        <begin position="1140"/>
        <end position="1151"/>
    </location>
</feature>
<feature type="region of interest" description="Disordered" evidence="11">
    <location>
        <begin position="1273"/>
        <end position="1356"/>
    </location>
</feature>
<sequence length="1994" mass="224188">MPVPNIFAKVGNLVLGQSVSSQGAEQQIREARTSQSRRAGREGIHSLLLEFRAHLLNAVSNDLDVQPIVQGFVQLDVPLKEKFISLHVTELLKQNNQSVDGLKHIHSGLRTIIKYAKYLIKDNRQEQWGTISFKNAIVQRKILPLNGSSQVLSQLGYTEVTDFGQSFPPGKYPDKSSVIKLIADMELFLAELKIYCSGRHLHPESIGQYLPQDLRDELEERQASEMSMMESCDTMSGSASSQEAQTYPTNAQIEEPRKAMPATVSECNNNKGAELYIPASVPSKGSVIPNLEEISSDVYDGRSNKSSSQHASEVKSREEVSEQSNNQQIIGTDENQAIPDLVQTSITGSDAPGTATSENPSDLSASSKLTCSVCGDEAVFLCRQCYDNQMALCENCNKRWHKRMDRQHHNPQPIPRHHRLSLDSFGSATNVHFDENYGIMAASKQRRDKQDETPLMNASKFDHTAQPEVDNSTLLDKGLGLPPDKQSVDLERQHQVQQGAVNQSQYQFLMQSPPPHIQQSPLQDHQQHMLQQQQLYQGYDQLQQQQQQQIPTIYRMQGQHSLYNPSVMPSFATPATPAHSQSQNMNMILSSATSSNSEFTTVPHQFHGQTTMAGQMYPTSHMAGMYNTGNQAAYSLSNMPADSRVGMQHQQQQRPNLPPYIQAQLDQGTHLQQNTPLHYQGPRWTHPVSSASPYQQFSYPNHPQQYRPREQQIGQRHAYPYNKNTMDMPSAMYGMSPGQVNIGGLQFQQTPLYSLQQYRDPSQPNQTALQSMPPNNQGLQSAVNHMDPTGGTFAGLNIPNTDRKLGHKQGSLSYQREMGLGGQHGLPNTQEHFQHPVPLRYPYPGSMDSPASSCQSPFISAPSSPLSTPPPSSPSLPSEYIKKLSMEPDLTKRINMCDHFIRNINADMRALEDETEKRMEGPGSFYSTSECREMQRRKEEMVKEKRKLESFKEKQQYQVNHFYKGIESSSIEQEIYYPPDISPGRPSAQIPTNSMNIAVQDTPKTLNVMIDNNKPLPAHLPHSVAPTSNPTNTQDTHLYGSRVPVEDSITETCEGISDLKDLETEKPPALPPRSKKLVPDKNVLAMTIPAPKIPRSPSPSDRMWECQHCTFLNPINVHICQVCHRTSDNPNLVTAPREDQEGDSNSDDDIEESAKQGVEDDEEEEKSILDDQEKDDFIATLVELQNEINPKKPPLFEEDDDDVADTQLWDIEDKIDDNGGYGDSTIGQHIIGSQKQIMEEKKRAKKEFELREQQQAQLFSNATTSEYSSPVNQSALVSSANPAPSSSSQTLFGVGARPKNTNRVPLKMAPSSTTHTSNQSNSNLDSNTREALSDKSQAQALPEHPSSTLRESRSDSIKNSLARMEELRSIEKLQANGAHLTQLIKMADLEDFDIQAVQIAIEISESMNANIEPMAWLRTNWKKNVAKIAAQACGVGQKGSPNNVGEVTLEEAEVAYIICQGNMKEATEKCVQDRQALYEKLSALAEDFPREEILEAMCSCKGDATEAQTRLMKAKLEPFVDRVWQQQNDSPATPGTVGTKPPLTVASFSTSVIGHQQFQDMMRDKTVDTERRVRMIYVEGRLHSWGRADMVIKILDQDAEIQEDLDEGRVTLEDIVEAVRDCQDRASALAYLRQECQICFGRFPMNKIYNLNTCQCRLCQECFVSHFEVAIREKHVRHWVCPQCSLPDLSDLDEASNYLQFLGMQLKPMIGQDLRDLFETKFRDWHLQKMDLFRWCAHCAEGFLAENLGGQLRMTCPRCGERTCFNCKKQWEDQHEGLTCEEFSQWKVDNDPTNQSVGLAKHLDENGIDCPACKMRFALAKGGCMHFKCPQCGHEFCSGCNEPYHHKNMCVRYKLCKNLGLHCHCPRDCFSFLRDYTVKQLQTLLEKHTVTFNVAAPADQLDRAHCPVVEQKEFDGEGNRDEKCGRDALQGGAGLCENHYKEYLVVLINSQSLDPVSLMSKDEMETLLTRYDLQTPPLRARDTPEVYKANLVKV</sequence>
<dbReference type="SUPFAM" id="SSF143503">
    <property type="entry name" value="PUG domain-like"/>
    <property type="match status" value="1"/>
</dbReference>
<evidence type="ECO:0000256" key="3">
    <source>
        <dbReference type="ARBA" id="ARBA00022525"/>
    </source>
</evidence>
<dbReference type="EMBL" id="RQTK01000057">
    <property type="protein sequence ID" value="RUS89414.1"/>
    <property type="molecule type" value="Genomic_DNA"/>
</dbReference>
<dbReference type="OrthoDB" id="9978677at2759"/>
<evidence type="ECO:0000256" key="7">
    <source>
        <dbReference type="ARBA" id="ARBA00022737"/>
    </source>
</evidence>
<keyword evidence="3" id="KW-0964">Secreted</keyword>
<name>A0A433U6J9_ELYCH</name>
<feature type="compositionally biased region" description="Polar residues" evidence="11">
    <location>
        <begin position="1334"/>
        <end position="1349"/>
    </location>
</feature>
<dbReference type="InterPro" id="IPR036339">
    <property type="entry name" value="PUB-like_dom_sf"/>
</dbReference>
<dbReference type="GO" id="GO:0071797">
    <property type="term" value="C:LUBAC complex"/>
    <property type="evidence" value="ECO:0007669"/>
    <property type="project" value="InterPro"/>
</dbReference>
<dbReference type="CDD" id="cd16631">
    <property type="entry name" value="mRING-HC-C4C4_RBR_HOIP"/>
    <property type="match status" value="1"/>
</dbReference>
<dbReference type="InterPro" id="IPR036443">
    <property type="entry name" value="Znf_RanBP2_sf"/>
</dbReference>
<dbReference type="InterPro" id="IPR057426">
    <property type="entry name" value="RNF31_UBA_3"/>
</dbReference>
<dbReference type="InterPro" id="IPR041031">
    <property type="entry name" value="RNF31_C"/>
</dbReference>
<dbReference type="PROSITE" id="PS51873">
    <property type="entry name" value="TRIAD"/>
    <property type="match status" value="1"/>
</dbReference>
<feature type="compositionally biased region" description="Polar residues" evidence="11">
    <location>
        <begin position="342"/>
        <end position="366"/>
    </location>
</feature>
<dbReference type="InterPro" id="IPR047540">
    <property type="entry name" value="BRcat_RBR_RNF31-like"/>
</dbReference>
<keyword evidence="6" id="KW-0732">Signal</keyword>
<gene>
    <name evidence="13" type="ORF">EGW08_002851</name>
</gene>
<feature type="compositionally biased region" description="Low complexity" evidence="11">
    <location>
        <begin position="1311"/>
        <end position="1323"/>
    </location>
</feature>
<keyword evidence="4" id="KW-0808">Transferase</keyword>
<dbReference type="Pfam" id="PF16678">
    <property type="entry name" value="UBA_HOIP"/>
    <property type="match status" value="1"/>
</dbReference>
<dbReference type="SUPFAM" id="SSF90209">
    <property type="entry name" value="Ran binding protein zinc finger-like"/>
    <property type="match status" value="1"/>
</dbReference>
<dbReference type="InterPro" id="IPR047541">
    <property type="entry name" value="RNF31_RBR_mRING-HC-like"/>
</dbReference>
<evidence type="ECO:0000256" key="1">
    <source>
        <dbReference type="ARBA" id="ARBA00004613"/>
    </source>
</evidence>
<feature type="region of interest" description="Disordered" evidence="11">
    <location>
        <begin position="298"/>
        <end position="366"/>
    </location>
</feature>
<dbReference type="Gene3D" id="1.10.8.10">
    <property type="entry name" value="DNA helicase RuvA subunit, C-terminal domain"/>
    <property type="match status" value="1"/>
</dbReference>
<keyword evidence="8" id="KW-0863">Zinc-finger</keyword>
<dbReference type="SMART" id="SM00647">
    <property type="entry name" value="IBR"/>
    <property type="match status" value="2"/>
</dbReference>
<dbReference type="Pfam" id="PF03128">
    <property type="entry name" value="CXCXC"/>
    <property type="match status" value="1"/>
</dbReference>
<dbReference type="GO" id="GO:0097039">
    <property type="term" value="P:protein linear polyubiquitination"/>
    <property type="evidence" value="ECO:0007669"/>
    <property type="project" value="TreeGrafter"/>
</dbReference>
<evidence type="ECO:0000256" key="2">
    <source>
        <dbReference type="ARBA" id="ARBA00008278"/>
    </source>
</evidence>
<dbReference type="InterPro" id="IPR026254">
    <property type="entry name" value="RNF31-like"/>
</dbReference>
<feature type="compositionally biased region" description="Polar residues" evidence="11">
    <location>
        <begin position="849"/>
        <end position="858"/>
    </location>
</feature>
<evidence type="ECO:0000256" key="5">
    <source>
        <dbReference type="ARBA" id="ARBA00022723"/>
    </source>
</evidence>
<dbReference type="CDD" id="cd20351">
    <property type="entry name" value="Rcat_RBR_HOIP"/>
    <property type="match status" value="1"/>
</dbReference>
<dbReference type="Pfam" id="PF18091">
    <property type="entry name" value="E3_UbLigase_RBR"/>
    <property type="match status" value="1"/>
</dbReference>
<evidence type="ECO:0000256" key="10">
    <source>
        <dbReference type="ARBA" id="ARBA00022833"/>
    </source>
</evidence>
<dbReference type="Gene3D" id="3.30.40.10">
    <property type="entry name" value="Zinc/RING finger domain, C3HC4 (zinc finger)"/>
    <property type="match status" value="1"/>
</dbReference>
<dbReference type="InterPro" id="IPR004153">
    <property type="entry name" value="CXCXC_repeat"/>
</dbReference>
<feature type="region of interest" description="Disordered" evidence="11">
    <location>
        <begin position="843"/>
        <end position="877"/>
    </location>
</feature>
<reference evidence="13 14" key="1">
    <citation type="submission" date="2019-01" db="EMBL/GenBank/DDBJ databases">
        <title>A draft genome assembly of the solar-powered sea slug Elysia chlorotica.</title>
        <authorList>
            <person name="Cai H."/>
            <person name="Li Q."/>
            <person name="Fang X."/>
            <person name="Li J."/>
            <person name="Curtis N.E."/>
            <person name="Altenburger A."/>
            <person name="Shibata T."/>
            <person name="Feng M."/>
            <person name="Maeda T."/>
            <person name="Schwartz J.A."/>
            <person name="Shigenobu S."/>
            <person name="Lundholm N."/>
            <person name="Nishiyama T."/>
            <person name="Yang H."/>
            <person name="Hasebe M."/>
            <person name="Li S."/>
            <person name="Pierce S.K."/>
            <person name="Wang J."/>
        </authorList>
    </citation>
    <scope>NUCLEOTIDE SEQUENCE [LARGE SCALE GENOMIC DNA]</scope>
    <source>
        <strain evidence="13">EC2010</strain>
        <tissue evidence="13">Whole organism of an adult</tissue>
    </source>
</reference>
<keyword evidence="5" id="KW-0479">Metal-binding</keyword>
<dbReference type="Gene3D" id="2.30.30.380">
    <property type="entry name" value="Zn-finger domain of Sec23/24"/>
    <property type="match status" value="1"/>
</dbReference>
<dbReference type="InterPro" id="IPR032065">
    <property type="entry name" value="RNF31-UBA"/>
</dbReference>
<evidence type="ECO:0000256" key="8">
    <source>
        <dbReference type="ARBA" id="ARBA00022771"/>
    </source>
</evidence>
<evidence type="ECO:0000256" key="4">
    <source>
        <dbReference type="ARBA" id="ARBA00022679"/>
    </source>
</evidence>
<feature type="region of interest" description="Disordered" evidence="11">
    <location>
        <begin position="1131"/>
        <end position="1174"/>
    </location>
</feature>
<keyword evidence="7" id="KW-0677">Repeat</keyword>
<proteinExistence type="inferred from homology"/>
<dbReference type="GO" id="GO:1990450">
    <property type="term" value="F:linear polyubiquitin binding"/>
    <property type="evidence" value="ECO:0007669"/>
    <property type="project" value="TreeGrafter"/>
</dbReference>
<dbReference type="InterPro" id="IPR013083">
    <property type="entry name" value="Znf_RING/FYVE/PHD"/>
</dbReference>
<dbReference type="PANTHER" id="PTHR16004:SF2">
    <property type="entry name" value="E3 UBIQUITIN-PROTEIN LIGASE LUBEL"/>
    <property type="match status" value="1"/>
</dbReference>
<dbReference type="Pfam" id="PF25163">
    <property type="entry name" value="UBA_RNF31"/>
    <property type="match status" value="1"/>
</dbReference>
<dbReference type="Proteomes" id="UP000271974">
    <property type="component" value="Unassembled WGS sequence"/>
</dbReference>
<evidence type="ECO:0000256" key="9">
    <source>
        <dbReference type="ARBA" id="ARBA00022786"/>
    </source>
</evidence>
<keyword evidence="10" id="KW-0862">Zinc</keyword>
<evidence type="ECO:0000256" key="6">
    <source>
        <dbReference type="ARBA" id="ARBA00022729"/>
    </source>
</evidence>
<dbReference type="Gene3D" id="1.20.58.2190">
    <property type="match status" value="1"/>
</dbReference>
<comment type="subcellular location">
    <subcellularLocation>
        <location evidence="1">Secreted</location>
    </subcellularLocation>
</comment>
<dbReference type="InterPro" id="IPR001876">
    <property type="entry name" value="Znf_RanBP2"/>
</dbReference>
<dbReference type="STRING" id="188477.A0A433U6J9"/>
<evidence type="ECO:0000313" key="13">
    <source>
        <dbReference type="EMBL" id="RUS89414.1"/>
    </source>
</evidence>
<dbReference type="PANTHER" id="PTHR16004">
    <property type="entry name" value="RING FINGER PROTEIN 31-RELATED"/>
    <property type="match status" value="1"/>
</dbReference>
<keyword evidence="14" id="KW-1185">Reference proteome</keyword>
<feature type="compositionally biased region" description="Low complexity" evidence="11">
    <location>
        <begin position="1274"/>
        <end position="1288"/>
    </location>
</feature>
<feature type="non-terminal residue" evidence="13">
    <location>
        <position position="1994"/>
    </location>
</feature>
<dbReference type="GO" id="GO:0008270">
    <property type="term" value="F:zinc ion binding"/>
    <property type="evidence" value="ECO:0007669"/>
    <property type="project" value="UniProtKB-KW"/>
</dbReference>
<evidence type="ECO:0000256" key="11">
    <source>
        <dbReference type="SAM" id="MobiDB-lite"/>
    </source>
</evidence>
<dbReference type="InterPro" id="IPR047542">
    <property type="entry name" value="Rcat_RBR_RNF31-like"/>
</dbReference>
<organism evidence="13 14">
    <name type="scientific">Elysia chlorotica</name>
    <name type="common">Eastern emerald elysia</name>
    <name type="synonym">Sea slug</name>
    <dbReference type="NCBI Taxonomy" id="188477"/>
    <lineage>
        <taxon>Eukaryota</taxon>
        <taxon>Metazoa</taxon>
        <taxon>Spiralia</taxon>
        <taxon>Lophotrochozoa</taxon>
        <taxon>Mollusca</taxon>
        <taxon>Gastropoda</taxon>
        <taxon>Heterobranchia</taxon>
        <taxon>Euthyneura</taxon>
        <taxon>Panpulmonata</taxon>
        <taxon>Sacoglossa</taxon>
        <taxon>Placobranchoidea</taxon>
        <taxon>Plakobranchidae</taxon>
        <taxon>Elysia</taxon>
    </lineage>
</organism>
<dbReference type="GO" id="GO:0036435">
    <property type="term" value="F:K48-linked polyubiquitin modification-dependent protein binding"/>
    <property type="evidence" value="ECO:0007669"/>
    <property type="project" value="TreeGrafter"/>
</dbReference>
<dbReference type="Pfam" id="PF22191">
    <property type="entry name" value="IBR_1"/>
    <property type="match status" value="1"/>
</dbReference>
<dbReference type="CDD" id="cd19816">
    <property type="entry name" value="Bbox1_CYLD"/>
    <property type="match status" value="1"/>
</dbReference>
<feature type="compositionally biased region" description="Polar residues" evidence="11">
    <location>
        <begin position="322"/>
        <end position="335"/>
    </location>
</feature>
<dbReference type="GO" id="GO:0070530">
    <property type="term" value="F:K63-linked polyubiquitin modification-dependent protein binding"/>
    <property type="evidence" value="ECO:0007669"/>
    <property type="project" value="TreeGrafter"/>
</dbReference>
<keyword evidence="9" id="KW-0833">Ubl conjugation pathway</keyword>
<protein>
    <recommendedName>
        <fullName evidence="12">RING-type domain-containing protein</fullName>
    </recommendedName>
</protein>
<dbReference type="PROSITE" id="PS01358">
    <property type="entry name" value="ZF_RANBP2_1"/>
    <property type="match status" value="1"/>
</dbReference>
<accession>A0A433U6J9</accession>
<dbReference type="Pfam" id="PF01485">
    <property type="entry name" value="IBR"/>
    <property type="match status" value="1"/>
</dbReference>
<dbReference type="InterPro" id="IPR002867">
    <property type="entry name" value="IBR_dom"/>
</dbReference>
<dbReference type="GO" id="GO:0061630">
    <property type="term" value="F:ubiquitin protein ligase activity"/>
    <property type="evidence" value="ECO:0007669"/>
    <property type="project" value="TreeGrafter"/>
</dbReference>